<feature type="compositionally biased region" description="Basic residues" evidence="1">
    <location>
        <begin position="67"/>
        <end position="77"/>
    </location>
</feature>
<proteinExistence type="predicted"/>
<feature type="non-terminal residue" evidence="2">
    <location>
        <position position="1"/>
    </location>
</feature>
<feature type="non-terminal residue" evidence="2">
    <location>
        <position position="131"/>
    </location>
</feature>
<feature type="compositionally biased region" description="Basic residues" evidence="1">
    <location>
        <begin position="112"/>
        <end position="123"/>
    </location>
</feature>
<organism evidence="2">
    <name type="scientific">uncultured Craurococcus sp</name>
    <dbReference type="NCBI Taxonomy" id="1135998"/>
    <lineage>
        <taxon>Bacteria</taxon>
        <taxon>Pseudomonadati</taxon>
        <taxon>Pseudomonadota</taxon>
        <taxon>Alphaproteobacteria</taxon>
        <taxon>Acetobacterales</taxon>
        <taxon>Acetobacteraceae</taxon>
        <taxon>Craurococcus</taxon>
        <taxon>environmental samples</taxon>
    </lineage>
</organism>
<protein>
    <submittedName>
        <fullName evidence="2">Tricarboxylate transport protein TctC</fullName>
    </submittedName>
</protein>
<evidence type="ECO:0000313" key="2">
    <source>
        <dbReference type="EMBL" id="CAA9257075.1"/>
    </source>
</evidence>
<evidence type="ECO:0000256" key="1">
    <source>
        <dbReference type="SAM" id="MobiDB-lite"/>
    </source>
</evidence>
<gene>
    <name evidence="2" type="ORF">AVDCRST_MAG27-2385</name>
</gene>
<accession>A0A6J4IR83</accession>
<feature type="compositionally biased region" description="Gly residues" evidence="1">
    <location>
        <begin position="11"/>
        <end position="22"/>
    </location>
</feature>
<feature type="compositionally biased region" description="Basic residues" evidence="1">
    <location>
        <begin position="1"/>
        <end position="10"/>
    </location>
</feature>
<feature type="compositionally biased region" description="Low complexity" evidence="1">
    <location>
        <begin position="101"/>
        <end position="111"/>
    </location>
</feature>
<feature type="compositionally biased region" description="Basic residues" evidence="1">
    <location>
        <begin position="40"/>
        <end position="49"/>
    </location>
</feature>
<name>A0A6J4IR83_9PROT</name>
<sequence>AAARLPRRRGGGLGRAGGGRAAGGASLPRADGADRGALRAGRRQRHRGAAGRAAGGGGERAGLRRGEPRRRRFHPRHAGGGDGGAGRPHGRRGGHRAGDQPRAVPGPAALRRGARPGGGRRRGAGAGSGGV</sequence>
<dbReference type="EMBL" id="CADCTD010000094">
    <property type="protein sequence ID" value="CAA9257075.1"/>
    <property type="molecule type" value="Genomic_DNA"/>
</dbReference>
<feature type="region of interest" description="Disordered" evidence="1">
    <location>
        <begin position="1"/>
        <end position="131"/>
    </location>
</feature>
<dbReference type="AlphaFoldDB" id="A0A6J4IR83"/>
<feature type="compositionally biased region" description="Gly residues" evidence="1">
    <location>
        <begin position="78"/>
        <end position="87"/>
    </location>
</feature>
<reference evidence="2" key="1">
    <citation type="submission" date="2020-02" db="EMBL/GenBank/DDBJ databases">
        <authorList>
            <person name="Meier V. D."/>
        </authorList>
    </citation>
    <scope>NUCLEOTIDE SEQUENCE</scope>
    <source>
        <strain evidence="2">AVDCRST_MAG27</strain>
    </source>
</reference>